<dbReference type="PANTHER" id="PTHR30562:SF1">
    <property type="entry name" value="UVRABC SYSTEM PROTEIN C"/>
    <property type="match status" value="1"/>
</dbReference>
<dbReference type="SUPFAM" id="SSF82771">
    <property type="entry name" value="GIY-YIG endonuclease"/>
    <property type="match status" value="1"/>
</dbReference>
<keyword evidence="3" id="KW-1185">Reference proteome</keyword>
<dbReference type="InterPro" id="IPR050066">
    <property type="entry name" value="UvrABC_protein_C"/>
</dbReference>
<dbReference type="Proteomes" id="UP001501791">
    <property type="component" value="Unassembled WGS sequence"/>
</dbReference>
<organism evidence="2 3">
    <name type="scientific">Brevibacterium picturae</name>
    <dbReference type="NCBI Taxonomy" id="260553"/>
    <lineage>
        <taxon>Bacteria</taxon>
        <taxon>Bacillati</taxon>
        <taxon>Actinomycetota</taxon>
        <taxon>Actinomycetes</taxon>
        <taxon>Micrococcales</taxon>
        <taxon>Brevibacteriaceae</taxon>
        <taxon>Brevibacterium</taxon>
    </lineage>
</organism>
<dbReference type="NCBIfam" id="NF005905">
    <property type="entry name" value="PRK07883.1-3"/>
    <property type="match status" value="1"/>
</dbReference>
<sequence length="591" mass="63834">MSRAGDRLGHMSAPFDRSATAIDSSQLSFDNLGTPLHEVTFVIVDLETTGTHAGKSEITEIGAIKTRGGEVLGEFQSLVKPEESVISPFVAQLTGITHAMVDDAPSIRSVLPSFLEFSVGAVLVAHNAPFDIGFLRSACEKLDYHWPQPTVLDTVTLSRRVVGRDEVRNHKLSTLSAHFGTEVSPDHRALSDAQATGEVLHRVLERFGGYGITTLEELATVRQAGWAKRQAKSHLAKGVPAEPGVYMFLDGTRRVLYIGKSGNMARRVRGYFNASENRGRMAEMITAAQEVSCLPCAHALEAEVREIRLIGELAPPYNRRSKNPERNSWIVLSDETFPRLSVVRSNTALEKSPATPLGPFRSRKSAQAVKELLDTVYPVKRCTAKITAANLDSHRPCVSSQVGQCGGPCAGVTDRHTYLAEIAELFAVMAGDFSSLRRLCTQRMSRLAEEARYETAAEVRDAMRSALSTAARAESVRALRDIPEILAYAPGPEGGLDLGVIRHGKLAAASHARGTQSIEGGFAAIRATAEWVPAPGKLPAATDSLAEETRLLAQWLQSATLTSVQGAWSLPCTGANYHAQESGPVRLGDPV</sequence>
<feature type="domain" description="GIY-YIG" evidence="1">
    <location>
        <begin position="241"/>
        <end position="319"/>
    </location>
</feature>
<keyword evidence="2" id="KW-0540">Nuclease</keyword>
<dbReference type="NCBIfam" id="TIGR00573">
    <property type="entry name" value="dnaq"/>
    <property type="match status" value="1"/>
</dbReference>
<dbReference type="InterPro" id="IPR036397">
    <property type="entry name" value="RNaseH_sf"/>
</dbReference>
<evidence type="ECO:0000313" key="3">
    <source>
        <dbReference type="Proteomes" id="UP001501791"/>
    </source>
</evidence>
<dbReference type="InterPro" id="IPR012337">
    <property type="entry name" value="RNaseH-like_sf"/>
</dbReference>
<comment type="caution">
    <text evidence="2">The sequence shown here is derived from an EMBL/GenBank/DDBJ whole genome shotgun (WGS) entry which is preliminary data.</text>
</comment>
<dbReference type="CDD" id="cd06127">
    <property type="entry name" value="DEDDh"/>
    <property type="match status" value="1"/>
</dbReference>
<dbReference type="SMART" id="SM00465">
    <property type="entry name" value="GIYc"/>
    <property type="match status" value="1"/>
</dbReference>
<name>A0ABP4MEI9_9MICO</name>
<dbReference type="Gene3D" id="3.30.420.10">
    <property type="entry name" value="Ribonuclease H-like superfamily/Ribonuclease H"/>
    <property type="match status" value="1"/>
</dbReference>
<dbReference type="PANTHER" id="PTHR30562">
    <property type="entry name" value="UVRC/OXIDOREDUCTASE"/>
    <property type="match status" value="1"/>
</dbReference>
<gene>
    <name evidence="2" type="ORF">GCM10009691_16760</name>
</gene>
<evidence type="ECO:0000313" key="2">
    <source>
        <dbReference type="EMBL" id="GAA1542835.1"/>
    </source>
</evidence>
<dbReference type="PROSITE" id="PS50164">
    <property type="entry name" value="GIY_YIG"/>
    <property type="match status" value="1"/>
</dbReference>
<keyword evidence="2" id="KW-0269">Exonuclease</keyword>
<evidence type="ECO:0000259" key="1">
    <source>
        <dbReference type="PROSITE" id="PS50164"/>
    </source>
</evidence>
<protein>
    <submittedName>
        <fullName evidence="2">DEDD exonuclease domain-containing protein</fullName>
    </submittedName>
</protein>
<dbReference type="EMBL" id="BAAALY010000006">
    <property type="protein sequence ID" value="GAA1542835.1"/>
    <property type="molecule type" value="Genomic_DNA"/>
</dbReference>
<dbReference type="InterPro" id="IPR013520">
    <property type="entry name" value="Ribonucl_H"/>
</dbReference>
<proteinExistence type="predicted"/>
<dbReference type="Pfam" id="PF00929">
    <property type="entry name" value="RNase_T"/>
    <property type="match status" value="1"/>
</dbReference>
<dbReference type="InterPro" id="IPR047296">
    <property type="entry name" value="GIY-YIG_UvrC_Cho"/>
</dbReference>
<dbReference type="InterPro" id="IPR035901">
    <property type="entry name" value="GIY-YIG_endonuc_sf"/>
</dbReference>
<dbReference type="Gene3D" id="3.40.1440.10">
    <property type="entry name" value="GIY-YIG endonuclease"/>
    <property type="match status" value="1"/>
</dbReference>
<accession>A0ABP4MEI9</accession>
<dbReference type="InterPro" id="IPR006054">
    <property type="entry name" value="DnaQ"/>
</dbReference>
<reference evidence="3" key="1">
    <citation type="journal article" date="2019" name="Int. J. Syst. Evol. Microbiol.">
        <title>The Global Catalogue of Microorganisms (GCM) 10K type strain sequencing project: providing services to taxonomists for standard genome sequencing and annotation.</title>
        <authorList>
            <consortium name="The Broad Institute Genomics Platform"/>
            <consortium name="The Broad Institute Genome Sequencing Center for Infectious Disease"/>
            <person name="Wu L."/>
            <person name="Ma J."/>
        </authorList>
    </citation>
    <scope>NUCLEOTIDE SEQUENCE [LARGE SCALE GENOMIC DNA]</scope>
    <source>
        <strain evidence="3">JCM 13319</strain>
    </source>
</reference>
<dbReference type="SMART" id="SM00479">
    <property type="entry name" value="EXOIII"/>
    <property type="match status" value="1"/>
</dbReference>
<dbReference type="GO" id="GO:0004527">
    <property type="term" value="F:exonuclease activity"/>
    <property type="evidence" value="ECO:0007669"/>
    <property type="project" value="UniProtKB-KW"/>
</dbReference>
<dbReference type="CDD" id="cd10434">
    <property type="entry name" value="GIY-YIG_UvrC_Cho"/>
    <property type="match status" value="1"/>
</dbReference>
<dbReference type="InterPro" id="IPR000305">
    <property type="entry name" value="GIY-YIG_endonuc"/>
</dbReference>
<dbReference type="NCBIfam" id="NF005907">
    <property type="entry name" value="PRK07883.1-5"/>
    <property type="match status" value="1"/>
</dbReference>
<dbReference type="SUPFAM" id="SSF53098">
    <property type="entry name" value="Ribonuclease H-like"/>
    <property type="match status" value="1"/>
</dbReference>
<keyword evidence="2" id="KW-0378">Hydrolase</keyword>